<dbReference type="EMBL" id="BAABLX010000003">
    <property type="protein sequence ID" value="GAA4930952.1"/>
    <property type="molecule type" value="Genomic_DNA"/>
</dbReference>
<protein>
    <recommendedName>
        <fullName evidence="4">Lipoprotein</fullName>
    </recommendedName>
</protein>
<dbReference type="Proteomes" id="UP001409585">
    <property type="component" value="Unassembled WGS sequence"/>
</dbReference>
<keyword evidence="1" id="KW-0732">Signal</keyword>
<dbReference type="AlphaFoldDB" id="A0AAV3TX62"/>
<dbReference type="PROSITE" id="PS51257">
    <property type="entry name" value="PROKAR_LIPOPROTEIN"/>
    <property type="match status" value="1"/>
</dbReference>
<evidence type="ECO:0008006" key="4">
    <source>
        <dbReference type="Google" id="ProtNLM"/>
    </source>
</evidence>
<feature type="chain" id="PRO_5043696843" description="Lipoprotein" evidence="1">
    <location>
        <begin position="25"/>
        <end position="132"/>
    </location>
</feature>
<gene>
    <name evidence="2" type="ORF">GCM10025791_03760</name>
</gene>
<comment type="caution">
    <text evidence="2">The sequence shown here is derived from an EMBL/GenBank/DDBJ whole genome shotgun (WGS) entry which is preliminary data.</text>
</comment>
<feature type="signal peptide" evidence="1">
    <location>
        <begin position="1"/>
        <end position="24"/>
    </location>
</feature>
<sequence>MKKIVFLLTSFQLLTGLLLTGCVAGGENARAPVVVVLSYEDFGPQVMAHEALGMQWWQWQTHGDSRPTEYDIKVAVFQGSGDEVKSLYPVVEHKTQDYRYITYQNAINYLDSAIVENALPIVTERLMDTRAC</sequence>
<evidence type="ECO:0000313" key="2">
    <source>
        <dbReference type="EMBL" id="GAA4930952.1"/>
    </source>
</evidence>
<reference evidence="3" key="1">
    <citation type="journal article" date="2019" name="Int. J. Syst. Evol. Microbiol.">
        <title>The Global Catalogue of Microorganisms (GCM) 10K type strain sequencing project: providing services to taxonomists for standard genome sequencing and annotation.</title>
        <authorList>
            <consortium name="The Broad Institute Genomics Platform"/>
            <consortium name="The Broad Institute Genome Sequencing Center for Infectious Disease"/>
            <person name="Wu L."/>
            <person name="Ma J."/>
        </authorList>
    </citation>
    <scope>NUCLEOTIDE SEQUENCE [LARGE SCALE GENOMIC DNA]</scope>
    <source>
        <strain evidence="3">JCM 19134</strain>
    </source>
</reference>
<organism evidence="2 3">
    <name type="scientific">Halioxenophilus aromaticivorans</name>
    <dbReference type="NCBI Taxonomy" id="1306992"/>
    <lineage>
        <taxon>Bacteria</taxon>
        <taxon>Pseudomonadati</taxon>
        <taxon>Pseudomonadota</taxon>
        <taxon>Gammaproteobacteria</taxon>
        <taxon>Alteromonadales</taxon>
        <taxon>Alteromonadaceae</taxon>
        <taxon>Halioxenophilus</taxon>
    </lineage>
</organism>
<evidence type="ECO:0000256" key="1">
    <source>
        <dbReference type="SAM" id="SignalP"/>
    </source>
</evidence>
<proteinExistence type="predicted"/>
<keyword evidence="3" id="KW-1185">Reference proteome</keyword>
<accession>A0AAV3TX62</accession>
<evidence type="ECO:0000313" key="3">
    <source>
        <dbReference type="Proteomes" id="UP001409585"/>
    </source>
</evidence>
<dbReference type="RefSeq" id="WP_345416175.1">
    <property type="nucleotide sequence ID" value="NZ_AP031496.1"/>
</dbReference>
<name>A0AAV3TX62_9ALTE</name>